<reference evidence="1 2" key="1">
    <citation type="submission" date="2014-04" db="EMBL/GenBank/DDBJ databases">
        <authorList>
            <consortium name="International Citrus Genome Consortium"/>
            <person name="Gmitter F."/>
            <person name="Chen C."/>
            <person name="Farmerie W."/>
            <person name="Harkins T."/>
            <person name="Desany B."/>
            <person name="Mohiuddin M."/>
            <person name="Kodira C."/>
            <person name="Borodovsky M."/>
            <person name="Lomsadze A."/>
            <person name="Burns P."/>
            <person name="Jenkins J."/>
            <person name="Prochnik S."/>
            <person name="Shu S."/>
            <person name="Chapman J."/>
            <person name="Pitluck S."/>
            <person name="Schmutz J."/>
            <person name="Rokhsar D."/>
        </authorList>
    </citation>
    <scope>NUCLEOTIDE SEQUENCE</scope>
</reference>
<gene>
    <name evidence="1" type="ORF">CISIN_1g0023462mg</name>
</gene>
<dbReference type="EMBL" id="KK785176">
    <property type="protein sequence ID" value="KDO47458.1"/>
    <property type="molecule type" value="Genomic_DNA"/>
</dbReference>
<dbReference type="Proteomes" id="UP000027120">
    <property type="component" value="Unassembled WGS sequence"/>
</dbReference>
<dbReference type="AlphaFoldDB" id="A0A067DX72"/>
<evidence type="ECO:0000313" key="2">
    <source>
        <dbReference type="Proteomes" id="UP000027120"/>
    </source>
</evidence>
<proteinExistence type="predicted"/>
<sequence length="21" mass="2398">KHWMILCQMTGLIWLHGSVGS</sequence>
<keyword evidence="2" id="KW-1185">Reference proteome</keyword>
<protein>
    <submittedName>
        <fullName evidence="1">Uncharacterized protein</fullName>
    </submittedName>
</protein>
<name>A0A067DX72_CITSI</name>
<feature type="non-terminal residue" evidence="1">
    <location>
        <position position="1"/>
    </location>
</feature>
<organism evidence="1 2">
    <name type="scientific">Citrus sinensis</name>
    <name type="common">Sweet orange</name>
    <name type="synonym">Citrus aurantium var. sinensis</name>
    <dbReference type="NCBI Taxonomy" id="2711"/>
    <lineage>
        <taxon>Eukaryota</taxon>
        <taxon>Viridiplantae</taxon>
        <taxon>Streptophyta</taxon>
        <taxon>Embryophyta</taxon>
        <taxon>Tracheophyta</taxon>
        <taxon>Spermatophyta</taxon>
        <taxon>Magnoliopsida</taxon>
        <taxon>eudicotyledons</taxon>
        <taxon>Gunneridae</taxon>
        <taxon>Pentapetalae</taxon>
        <taxon>rosids</taxon>
        <taxon>malvids</taxon>
        <taxon>Sapindales</taxon>
        <taxon>Rutaceae</taxon>
        <taxon>Aurantioideae</taxon>
        <taxon>Citrus</taxon>
    </lineage>
</organism>
<evidence type="ECO:0000313" key="1">
    <source>
        <dbReference type="EMBL" id="KDO47458.1"/>
    </source>
</evidence>
<accession>A0A067DX72</accession>